<reference evidence="2 3" key="1">
    <citation type="submission" date="2019-03" db="EMBL/GenBank/DDBJ databases">
        <title>Genomic Encyclopedia of Type Strains, Phase IV (KMG-IV): sequencing the most valuable type-strain genomes for metagenomic binning, comparative biology and taxonomic classification.</title>
        <authorList>
            <person name="Goeker M."/>
        </authorList>
    </citation>
    <scope>NUCLEOTIDE SEQUENCE [LARGE SCALE GENOMIC DNA]</scope>
    <source>
        <strain evidence="2 3">DSM 23344</strain>
    </source>
</reference>
<gene>
    <name evidence="2" type="ORF">EV688_11584</name>
</gene>
<dbReference type="RefSeq" id="WP_131917681.1">
    <property type="nucleotide sequence ID" value="NZ_SLWX01000015.1"/>
</dbReference>
<proteinExistence type="predicted"/>
<keyword evidence="3" id="KW-1185">Reference proteome</keyword>
<feature type="region of interest" description="Disordered" evidence="1">
    <location>
        <begin position="1"/>
        <end position="24"/>
    </location>
</feature>
<comment type="caution">
    <text evidence="2">The sequence shown here is derived from an EMBL/GenBank/DDBJ whole genome shotgun (WGS) entry which is preliminary data.</text>
</comment>
<evidence type="ECO:0000256" key="1">
    <source>
        <dbReference type="SAM" id="MobiDB-lite"/>
    </source>
</evidence>
<dbReference type="EMBL" id="SLWX01000015">
    <property type="protein sequence ID" value="TCO73767.1"/>
    <property type="molecule type" value="Genomic_DNA"/>
</dbReference>
<evidence type="ECO:0000313" key="3">
    <source>
        <dbReference type="Proteomes" id="UP000294980"/>
    </source>
</evidence>
<protein>
    <submittedName>
        <fullName evidence="2">Uncharacterized protein</fullName>
    </submittedName>
</protein>
<dbReference type="Proteomes" id="UP000294980">
    <property type="component" value="Unassembled WGS sequence"/>
</dbReference>
<feature type="compositionally biased region" description="Basic residues" evidence="1">
    <location>
        <begin position="1"/>
        <end position="10"/>
    </location>
</feature>
<accession>A0A4R2KMI9</accession>
<name>A0A4R2KMI9_9GAMM</name>
<dbReference type="AlphaFoldDB" id="A0A4R2KMI9"/>
<sequence length="95" mass="10404">MTEHRQRRIGGARPGAGRKPGIRNRLTQESVAFARETGETPLAFLLRVMRDEDAELERRLEAAKAAAPYCHARLSAVQVSGQVAVSHEEALAQLA</sequence>
<evidence type="ECO:0000313" key="2">
    <source>
        <dbReference type="EMBL" id="TCO73767.1"/>
    </source>
</evidence>
<organism evidence="2 3">
    <name type="scientific">Chromatocurvus halotolerans</name>
    <dbReference type="NCBI Taxonomy" id="1132028"/>
    <lineage>
        <taxon>Bacteria</taxon>
        <taxon>Pseudomonadati</taxon>
        <taxon>Pseudomonadota</taxon>
        <taxon>Gammaproteobacteria</taxon>
        <taxon>Cellvibrionales</taxon>
        <taxon>Halieaceae</taxon>
        <taxon>Chromatocurvus</taxon>
    </lineage>
</organism>